<accession>A0A7S3H2P8</accession>
<reference evidence="2" key="1">
    <citation type="submission" date="2021-01" db="EMBL/GenBank/DDBJ databases">
        <authorList>
            <person name="Corre E."/>
            <person name="Pelletier E."/>
            <person name="Niang G."/>
            <person name="Scheremetjew M."/>
            <person name="Finn R."/>
            <person name="Kale V."/>
            <person name="Holt S."/>
            <person name="Cochrane G."/>
            <person name="Meng A."/>
            <person name="Brown T."/>
            <person name="Cohen L."/>
        </authorList>
    </citation>
    <scope>NUCLEOTIDE SEQUENCE</scope>
    <source>
        <strain evidence="2">CCAP 955/1</strain>
    </source>
</reference>
<dbReference type="EMBL" id="HBIC01024359">
    <property type="protein sequence ID" value="CAE0283224.1"/>
    <property type="molecule type" value="Transcribed_RNA"/>
</dbReference>
<gene>
    <name evidence="2" type="ORF">SELO1098_LOCUS12058</name>
</gene>
<protein>
    <submittedName>
        <fullName evidence="2">Uncharacterized protein</fullName>
    </submittedName>
</protein>
<sequence>MRPLIPEIDKKKYEKSGYVRDRNMPPKPSLDPGIRKLQEKSWNKEPYSRMRQYLMPRGAQLRGEANISNPFEITRFVRWPDDENRYDIVSKDVLKEAKELGKIIDDESISAAGDDFRSWLYVSPADRDYVQDKLNAERTEVLPQILIENIALVRSRKFGEIWQGKKEGAPLPPLVMDKKG</sequence>
<dbReference type="AlphaFoldDB" id="A0A7S3H2P8"/>
<name>A0A7S3H2P8_9STRA</name>
<evidence type="ECO:0000313" key="2">
    <source>
        <dbReference type="EMBL" id="CAE0283224.1"/>
    </source>
</evidence>
<evidence type="ECO:0000256" key="1">
    <source>
        <dbReference type="SAM" id="MobiDB-lite"/>
    </source>
</evidence>
<proteinExistence type="predicted"/>
<feature type="compositionally biased region" description="Basic and acidic residues" evidence="1">
    <location>
        <begin position="15"/>
        <end position="24"/>
    </location>
</feature>
<organism evidence="2">
    <name type="scientific">Spumella elongata</name>
    <dbReference type="NCBI Taxonomy" id="89044"/>
    <lineage>
        <taxon>Eukaryota</taxon>
        <taxon>Sar</taxon>
        <taxon>Stramenopiles</taxon>
        <taxon>Ochrophyta</taxon>
        <taxon>Chrysophyceae</taxon>
        <taxon>Chromulinales</taxon>
        <taxon>Chromulinaceae</taxon>
        <taxon>Spumella</taxon>
    </lineage>
</organism>
<feature type="region of interest" description="Disordered" evidence="1">
    <location>
        <begin position="15"/>
        <end position="34"/>
    </location>
</feature>